<sequence length="195" mass="20710">MHCVFAEATPVALDGPMTALELKGASGRLLGLQLGAVIDPRYGELWWGEGEVRIALGDDPAPTLSGTGIEDWAGTGWGMGEFSDPFQGCPIAGTDGQWTPYRLHVEDRVWFDGGIRVTVDAIGGGPADHVLALLASGAPGVPITIDRDGHPLRRLLDEPLAPGEDTSDGWMNFRRSDSYAATTWFALDTPAHAGM</sequence>
<gene>
    <name evidence="1" type="ORF">GCM10025867_16460</name>
</gene>
<evidence type="ECO:0000313" key="2">
    <source>
        <dbReference type="Proteomes" id="UP001321486"/>
    </source>
</evidence>
<dbReference type="Gene3D" id="2.60.120.1390">
    <property type="match status" value="1"/>
</dbReference>
<protein>
    <submittedName>
        <fullName evidence="1">Uncharacterized protein</fullName>
    </submittedName>
</protein>
<proteinExistence type="predicted"/>
<dbReference type="InterPro" id="IPR021345">
    <property type="entry name" value="DUF2961"/>
</dbReference>
<dbReference type="Pfam" id="PF11175">
    <property type="entry name" value="DUF2961"/>
    <property type="match status" value="1"/>
</dbReference>
<evidence type="ECO:0000313" key="1">
    <source>
        <dbReference type="EMBL" id="BDZ49405.1"/>
    </source>
</evidence>
<dbReference type="EMBL" id="AP027732">
    <property type="protein sequence ID" value="BDZ49405.1"/>
    <property type="molecule type" value="Genomic_DNA"/>
</dbReference>
<accession>A0ABM8GLW7</accession>
<organism evidence="1 2">
    <name type="scientific">Frondihabitans sucicola</name>
    <dbReference type="NCBI Taxonomy" id="1268041"/>
    <lineage>
        <taxon>Bacteria</taxon>
        <taxon>Bacillati</taxon>
        <taxon>Actinomycetota</taxon>
        <taxon>Actinomycetes</taxon>
        <taxon>Micrococcales</taxon>
        <taxon>Microbacteriaceae</taxon>
        <taxon>Frondihabitans</taxon>
    </lineage>
</organism>
<name>A0ABM8GLW7_9MICO</name>
<dbReference type="Proteomes" id="UP001321486">
    <property type="component" value="Chromosome"/>
</dbReference>
<keyword evidence="2" id="KW-1185">Reference proteome</keyword>
<reference evidence="2" key="1">
    <citation type="journal article" date="2019" name="Int. J. Syst. Evol. Microbiol.">
        <title>The Global Catalogue of Microorganisms (GCM) 10K type strain sequencing project: providing services to taxonomists for standard genome sequencing and annotation.</title>
        <authorList>
            <consortium name="The Broad Institute Genomics Platform"/>
            <consortium name="The Broad Institute Genome Sequencing Center for Infectious Disease"/>
            <person name="Wu L."/>
            <person name="Ma J."/>
        </authorList>
    </citation>
    <scope>NUCLEOTIDE SEQUENCE [LARGE SCALE GENOMIC DNA]</scope>
    <source>
        <strain evidence="2">NBRC 108728</strain>
    </source>
</reference>